<dbReference type="PANTHER" id="PTHR12412:SF2">
    <property type="entry name" value="NUCLEAR CAP-BINDING PROTEIN SUBUNIT 1"/>
    <property type="match status" value="1"/>
</dbReference>
<evidence type="ECO:0000256" key="6">
    <source>
        <dbReference type="SAM" id="MobiDB-lite"/>
    </source>
</evidence>
<name>A0ABR2X1A5_9FUNG</name>
<gene>
    <name evidence="8" type="primary">cbc1</name>
    <name evidence="8" type="ORF">K7432_002570</name>
</gene>
<evidence type="ECO:0000259" key="7">
    <source>
        <dbReference type="SMART" id="SM00543"/>
    </source>
</evidence>
<dbReference type="PANTHER" id="PTHR12412">
    <property type="entry name" value="CAP BINDING PROTEIN"/>
    <property type="match status" value="1"/>
</dbReference>
<organism evidence="8 9">
    <name type="scientific">Basidiobolus ranarum</name>
    <dbReference type="NCBI Taxonomy" id="34480"/>
    <lineage>
        <taxon>Eukaryota</taxon>
        <taxon>Fungi</taxon>
        <taxon>Fungi incertae sedis</taxon>
        <taxon>Zoopagomycota</taxon>
        <taxon>Entomophthoromycotina</taxon>
        <taxon>Basidiobolomycetes</taxon>
        <taxon>Basidiobolales</taxon>
        <taxon>Basidiobolaceae</taxon>
        <taxon>Basidiobolus</taxon>
    </lineage>
</organism>
<dbReference type="InterPro" id="IPR016024">
    <property type="entry name" value="ARM-type_fold"/>
</dbReference>
<dbReference type="Pfam" id="PF02854">
    <property type="entry name" value="MIF4G"/>
    <property type="match status" value="1"/>
</dbReference>
<keyword evidence="9" id="KW-1185">Reference proteome</keyword>
<dbReference type="SUPFAM" id="SSF48371">
    <property type="entry name" value="ARM repeat"/>
    <property type="match status" value="3"/>
</dbReference>
<dbReference type="InterPro" id="IPR015174">
    <property type="entry name" value="MIF4G-like_typ-2"/>
</dbReference>
<accession>A0ABR2X1A5</accession>
<evidence type="ECO:0000256" key="4">
    <source>
        <dbReference type="ARBA" id="ARBA00023187"/>
    </source>
</evidence>
<dbReference type="Proteomes" id="UP001479436">
    <property type="component" value="Unassembled WGS sequence"/>
</dbReference>
<dbReference type="Gene3D" id="1.25.40.180">
    <property type="match status" value="3"/>
</dbReference>
<comment type="similarity">
    <text evidence="2">Belongs to the NCBP1 family.</text>
</comment>
<protein>
    <submittedName>
        <fullName evidence="8">Nuclear cap-binding protein subunit 1</fullName>
    </submittedName>
</protein>
<comment type="subcellular location">
    <subcellularLocation>
        <location evidence="1">Nucleus</location>
    </subcellularLocation>
</comment>
<evidence type="ECO:0000313" key="9">
    <source>
        <dbReference type="Proteomes" id="UP001479436"/>
    </source>
</evidence>
<evidence type="ECO:0000256" key="3">
    <source>
        <dbReference type="ARBA" id="ARBA00022664"/>
    </source>
</evidence>
<dbReference type="SMART" id="SM00543">
    <property type="entry name" value="MIF4G"/>
    <property type="match status" value="1"/>
</dbReference>
<feature type="region of interest" description="Disordered" evidence="6">
    <location>
        <begin position="362"/>
        <end position="387"/>
    </location>
</feature>
<feature type="compositionally biased region" description="Basic and acidic residues" evidence="6">
    <location>
        <begin position="366"/>
        <end position="387"/>
    </location>
</feature>
<dbReference type="Pfam" id="PF09088">
    <property type="entry name" value="MIF4G_like"/>
    <property type="match status" value="1"/>
</dbReference>
<feature type="compositionally biased region" description="Basic residues" evidence="6">
    <location>
        <begin position="1"/>
        <end position="11"/>
    </location>
</feature>
<evidence type="ECO:0000313" key="8">
    <source>
        <dbReference type="EMBL" id="KAK9767555.1"/>
    </source>
</evidence>
<evidence type="ECO:0000256" key="2">
    <source>
        <dbReference type="ARBA" id="ARBA00007413"/>
    </source>
</evidence>
<dbReference type="InterPro" id="IPR015172">
    <property type="entry name" value="MIF4G-like_typ-1"/>
</dbReference>
<comment type="caution">
    <text evidence="8">The sequence shown here is derived from an EMBL/GenBank/DDBJ whole genome shotgun (WGS) entry which is preliminary data.</text>
</comment>
<keyword evidence="3" id="KW-0507">mRNA processing</keyword>
<keyword evidence="5" id="KW-0539">Nucleus</keyword>
<feature type="domain" description="MIF4G" evidence="7">
    <location>
        <begin position="38"/>
        <end position="254"/>
    </location>
</feature>
<keyword evidence="4" id="KW-0508">mRNA splicing</keyword>
<proteinExistence type="inferred from homology"/>
<evidence type="ECO:0000256" key="1">
    <source>
        <dbReference type="ARBA" id="ARBA00004123"/>
    </source>
</evidence>
<dbReference type="InterPro" id="IPR027159">
    <property type="entry name" value="CBP80"/>
</dbReference>
<dbReference type="Pfam" id="PF09090">
    <property type="entry name" value="MIF4G_like_2"/>
    <property type="match status" value="1"/>
</dbReference>
<feature type="region of interest" description="Disordered" evidence="6">
    <location>
        <begin position="1"/>
        <end position="33"/>
    </location>
</feature>
<dbReference type="InterPro" id="IPR003890">
    <property type="entry name" value="MIF4G-like_typ-3"/>
</dbReference>
<dbReference type="EMBL" id="JASJQH010000070">
    <property type="protein sequence ID" value="KAK9767555.1"/>
    <property type="molecule type" value="Genomic_DNA"/>
</dbReference>
<sequence>MEHRGGHGRRPRGGDYHDRKRNRGPPPSSRLDEVEDIEKRLGSLIVRVGDKATNTLQANLEALTGILERDFSKHSEGILTTIMSCVTELPMKNAIYGALSGLLNAKNYDIGSSIVKTCFEHLTKYLEQGEWLKAKLTVRFFGELVNANVILPTTLIILYDNLLSVLSESPIKQDRADCYVWIVMSSLPWVARGICDRNPHDFMRIVSVLDKYMQKRKETYDLSSLEVISVYKENPAYEQKEMLFVLWDQISALKDQDWEINTLVQPFTFFENILGGAQQHDLPVLEVPKETPTMTYPLPRIVFQLYDGDYPELAKSYTYPITRYLLHEIISETIHIYEVNRKECIKYLVNVQYGFNNDVFVQSPPKPDEEDKKKAATEGDKMEEDKEDGTWKCRLQEAIIEEIFAYIFRLPEPQFKQVYYTSLMAELCKAAPDTFPLSLGRATKTIYDRLNTMDVECVHRFYDWFAMHLSNFGFIWNWSDWSAQLEEDKASPKYVFIREGLEKLIKLSYYERVKGTLPEDFLPMIPPAAPGIDFKYQTPGPDEGLNNLVSTLVQKIRAKASSDDIQEILNAYVPMNGAELDEKATTSLKFDIVMQCVLMVGSKSFSHSLNVIERYLAILQKHAATAEDKITAIEIVASCWKHNTQFLGILLDKLLNYRIVDPTSIIAWIFGDLSKTADRAYKLEILQNTLNKVISRVDLVQIKVDSAKKDDATPEHIRSLESTLSVVYREQKEVFLAVFEKFVTVLTEKIVECDSNGIEVTNDWSYKWIAGLFIAVGRLYRKQIAGSLVTIESIVFSEEVHPNVLELFEKIKGLITDRNKEMIYQLL</sequence>
<evidence type="ECO:0000256" key="5">
    <source>
        <dbReference type="ARBA" id="ARBA00023242"/>
    </source>
</evidence>
<reference evidence="8 9" key="1">
    <citation type="submission" date="2023-04" db="EMBL/GenBank/DDBJ databases">
        <title>Genome of Basidiobolus ranarum AG-B5.</title>
        <authorList>
            <person name="Stajich J.E."/>
            <person name="Carter-House D."/>
            <person name="Gryganskyi A."/>
        </authorList>
    </citation>
    <scope>NUCLEOTIDE SEQUENCE [LARGE SCALE GENOMIC DNA]</scope>
    <source>
        <strain evidence="8 9">AG-B5</strain>
    </source>
</reference>